<proteinExistence type="predicted"/>
<evidence type="ECO:0000313" key="4">
    <source>
        <dbReference type="Proteomes" id="UP001501371"/>
    </source>
</evidence>
<reference evidence="4" key="1">
    <citation type="journal article" date="2019" name="Int. J. Syst. Evol. Microbiol.">
        <title>The Global Catalogue of Microorganisms (GCM) 10K type strain sequencing project: providing services to taxonomists for standard genome sequencing and annotation.</title>
        <authorList>
            <consortium name="The Broad Institute Genomics Platform"/>
            <consortium name="The Broad Institute Genome Sequencing Center for Infectious Disease"/>
            <person name="Wu L."/>
            <person name="Ma J."/>
        </authorList>
    </citation>
    <scope>NUCLEOTIDE SEQUENCE [LARGE SCALE GENOMIC DNA]</scope>
    <source>
        <strain evidence="4">JCM 12696</strain>
    </source>
</reference>
<dbReference type="InterPro" id="IPR037523">
    <property type="entry name" value="VOC_core"/>
</dbReference>
<comment type="caution">
    <text evidence="3">The sequence shown here is derived from an EMBL/GenBank/DDBJ whole genome shotgun (WGS) entry which is preliminary data.</text>
</comment>
<feature type="region of interest" description="Disordered" evidence="1">
    <location>
        <begin position="1"/>
        <end position="54"/>
    </location>
</feature>
<name>A0ABP4F8W6_9ACTN</name>
<dbReference type="InterPro" id="IPR029068">
    <property type="entry name" value="Glyas_Bleomycin-R_OHBP_Dase"/>
</dbReference>
<dbReference type="Proteomes" id="UP001501371">
    <property type="component" value="Unassembled WGS sequence"/>
</dbReference>
<gene>
    <name evidence="3" type="ORF">GCM10009654_17670</name>
</gene>
<dbReference type="PANTHER" id="PTHR36503">
    <property type="entry name" value="BLR2520 PROTEIN"/>
    <property type="match status" value="1"/>
</dbReference>
<feature type="domain" description="VOC" evidence="2">
    <location>
        <begin position="57"/>
        <end position="181"/>
    </location>
</feature>
<evidence type="ECO:0000313" key="3">
    <source>
        <dbReference type="EMBL" id="GAA1161604.1"/>
    </source>
</evidence>
<dbReference type="PANTHER" id="PTHR36503:SF3">
    <property type="entry name" value="BLR0126 PROTEIN"/>
    <property type="match status" value="1"/>
</dbReference>
<accession>A0ABP4F8W6</accession>
<feature type="compositionally biased region" description="Basic residues" evidence="1">
    <location>
        <begin position="1"/>
        <end position="11"/>
    </location>
</feature>
<dbReference type="Gene3D" id="3.10.180.10">
    <property type="entry name" value="2,3-Dihydroxybiphenyl 1,2-Dioxygenase, domain 1"/>
    <property type="match status" value="1"/>
</dbReference>
<dbReference type="EMBL" id="BAAAKV010000012">
    <property type="protein sequence ID" value="GAA1161604.1"/>
    <property type="molecule type" value="Genomic_DNA"/>
</dbReference>
<keyword evidence="4" id="KW-1185">Reference proteome</keyword>
<organism evidence="3 4">
    <name type="scientific">Streptomyces hebeiensis</name>
    <dbReference type="NCBI Taxonomy" id="229486"/>
    <lineage>
        <taxon>Bacteria</taxon>
        <taxon>Bacillati</taxon>
        <taxon>Actinomycetota</taxon>
        <taxon>Actinomycetes</taxon>
        <taxon>Kitasatosporales</taxon>
        <taxon>Streptomycetaceae</taxon>
        <taxon>Streptomyces</taxon>
    </lineage>
</organism>
<dbReference type="InterPro" id="IPR004360">
    <property type="entry name" value="Glyas_Fos-R_dOase_dom"/>
</dbReference>
<evidence type="ECO:0000256" key="1">
    <source>
        <dbReference type="SAM" id="MobiDB-lite"/>
    </source>
</evidence>
<dbReference type="Pfam" id="PF00903">
    <property type="entry name" value="Glyoxalase"/>
    <property type="match status" value="1"/>
</dbReference>
<evidence type="ECO:0000259" key="2">
    <source>
        <dbReference type="PROSITE" id="PS51819"/>
    </source>
</evidence>
<sequence>MRVARRVRRRTGNGGRGGPLSDSFKTRPPRRSYGGPMNTTSHSARPTDPSDAPAAPRLDAVGLVVSDMAASLAFYRLLGLDVPADADTAPHAEATLPSGLRVLWDTEETVRSYDPAWSRPTGGERLGLAFVCDGPAAVDATYERLTAAGYRGHLEPWDAVWGQRYAVVLDPDGCAVSLFASAA</sequence>
<dbReference type="SUPFAM" id="SSF54593">
    <property type="entry name" value="Glyoxalase/Bleomycin resistance protein/Dihydroxybiphenyl dioxygenase"/>
    <property type="match status" value="1"/>
</dbReference>
<dbReference type="PROSITE" id="PS51819">
    <property type="entry name" value="VOC"/>
    <property type="match status" value="1"/>
</dbReference>
<protein>
    <recommendedName>
        <fullName evidence="2">VOC domain-containing protein</fullName>
    </recommendedName>
</protein>